<proteinExistence type="predicted"/>
<reference evidence="2" key="1">
    <citation type="submission" date="2021-03" db="EMBL/GenBank/DDBJ databases">
        <title>Comparative genomics and phylogenomic investigation of the class Geoglossomycetes provide insights into ecological specialization and systematics.</title>
        <authorList>
            <person name="Melie T."/>
            <person name="Pirro S."/>
            <person name="Miller A.N."/>
            <person name="Quandt A."/>
        </authorList>
    </citation>
    <scope>NUCLEOTIDE SEQUENCE</scope>
    <source>
        <strain evidence="2">CAQ_001_2017</strain>
    </source>
</reference>
<dbReference type="Pfam" id="PF13391">
    <property type="entry name" value="HNH_2"/>
    <property type="match status" value="1"/>
</dbReference>
<evidence type="ECO:0000313" key="3">
    <source>
        <dbReference type="Proteomes" id="UP000750711"/>
    </source>
</evidence>
<protein>
    <recommendedName>
        <fullName evidence="1">HNH nuclease domain-containing protein</fullName>
    </recommendedName>
</protein>
<evidence type="ECO:0000313" key="2">
    <source>
        <dbReference type="EMBL" id="KAH0565125.1"/>
    </source>
</evidence>
<name>A0A9P8RSL4_9PEZI</name>
<keyword evidence="3" id="KW-1185">Reference proteome</keyword>
<dbReference type="InterPro" id="IPR003615">
    <property type="entry name" value="HNH_nuc"/>
</dbReference>
<dbReference type="Proteomes" id="UP000750711">
    <property type="component" value="Unassembled WGS sequence"/>
</dbReference>
<comment type="caution">
    <text evidence="2">The sequence shown here is derived from an EMBL/GenBank/DDBJ whole genome shotgun (WGS) entry which is preliminary data.</text>
</comment>
<evidence type="ECO:0000259" key="1">
    <source>
        <dbReference type="Pfam" id="PF13391"/>
    </source>
</evidence>
<dbReference type="EMBL" id="JAGHQM010000133">
    <property type="protein sequence ID" value="KAH0565125.1"/>
    <property type="molecule type" value="Genomic_DNA"/>
</dbReference>
<accession>A0A9P8RSL4</accession>
<gene>
    <name evidence="2" type="ORF">GP486_001476</name>
</gene>
<organism evidence="2 3">
    <name type="scientific">Trichoglossum hirsutum</name>
    <dbReference type="NCBI Taxonomy" id="265104"/>
    <lineage>
        <taxon>Eukaryota</taxon>
        <taxon>Fungi</taxon>
        <taxon>Dikarya</taxon>
        <taxon>Ascomycota</taxon>
        <taxon>Pezizomycotina</taxon>
        <taxon>Geoglossomycetes</taxon>
        <taxon>Geoglossales</taxon>
        <taxon>Geoglossaceae</taxon>
        <taxon>Trichoglossum</taxon>
    </lineage>
</organism>
<dbReference type="AlphaFoldDB" id="A0A9P8RSL4"/>
<feature type="domain" description="HNH nuclease" evidence="1">
    <location>
        <begin position="3"/>
        <end position="74"/>
    </location>
</feature>
<sequence length="942" mass="106316">MPTEVVHIIPHALGEATHRDSSLDIQKATFWDVMKLFHPYAEQLLDGVEIDRPFNAMTLAADLHPSFGQLRWYLEEESEAHTYIFKKSPGRTVFIHPRSLPQNDRRQVQFIGRNQTDLPSRDLLALHRACAIILGLSGAGEYIEKILRDEDDIRLGGCKELEQGKVDLAAMWRKVAYVKVVQEKIKLWHPLCSVTTTCCRFERNGGHTGMLSCRDVCRRAVRRNLGADAFSRGPKRHGSSIPGPLEAQRRLARRRMVNLTATCGGVGSGLGPLVGLGGWLERRDWEWRSPSDAKGTDLPALPLWLMDSVPQPVATPTAVGENTPDGEEVAIPSESMQSEILQYGTQSQPPDDPSPLVQALSLSTDVHHVRRVISDGAKSPHVGGSGPECGELIIQRLLELHASADVLIDFLANPAIIFSGTRVVQKIFQYFMRLPIIESEYTSLTSVLRQAIKLGLASDEEIRKIILHVPSLAARAYTDTGARDTAVLSLYSSIWEGIQSCTVLPVRDLAADTLDLLLCQLRPIHFSIEMQVLGVSIITSASTSQLRRMRRGVSLFLANWVRGCGGSVGSEVGQLEAIPEMAGLLDSMPDGLARYFVSSTTTALLAQKIITIERGSSYRHLYRWVDTIGQCRSILKSGTEWRAIEDMLAADRSQRRVARYLTRFGSRKICEFFLRYWVRYEMEERRGGGYRTDTVFYNLQRRFRAMCKGPDDRRAYFKIILALHQFGQPYGTVVMELFRLLRHLSRYDAIVDVVRGMKHHRLPLRSEEMSRTIRDVARISSTSALQLLALYPRVNLEDHEDLLRLSITDKLLCADDIFTLIRDNTRWRKDHRPNADLLHNLALTFAYSPHLSPRAALRNVHRCWLGLRRFGFPLTPKISRAFVHAGITRSLQAGQWVSSQKLDWILKLVSELEGKEVANELDETVFSWRGKIVEDRSKGRRG</sequence>